<dbReference type="EMBL" id="JAGPXC010000009">
    <property type="protein sequence ID" value="KAH6646523.1"/>
    <property type="molecule type" value="Genomic_DNA"/>
</dbReference>
<dbReference type="GeneID" id="70137867"/>
<feature type="domain" description="Methyltransferase" evidence="1">
    <location>
        <begin position="32"/>
        <end position="85"/>
    </location>
</feature>
<dbReference type="Gene3D" id="3.40.50.150">
    <property type="entry name" value="Vaccinia Virus protein VP39"/>
    <property type="match status" value="1"/>
</dbReference>
<dbReference type="GO" id="GO:0008168">
    <property type="term" value="F:methyltransferase activity"/>
    <property type="evidence" value="ECO:0007669"/>
    <property type="project" value="UniProtKB-KW"/>
</dbReference>
<dbReference type="Pfam" id="PF13649">
    <property type="entry name" value="Methyltransf_25"/>
    <property type="match status" value="1"/>
</dbReference>
<protein>
    <submittedName>
        <fullName evidence="2">S-adenosyl-L-methionine-dependent methyltransferase</fullName>
    </submittedName>
</protein>
<gene>
    <name evidence="2" type="ORF">BKA67DRAFT_683739</name>
</gene>
<organism evidence="2 3">
    <name type="scientific">Truncatella angustata</name>
    <dbReference type="NCBI Taxonomy" id="152316"/>
    <lineage>
        <taxon>Eukaryota</taxon>
        <taxon>Fungi</taxon>
        <taxon>Dikarya</taxon>
        <taxon>Ascomycota</taxon>
        <taxon>Pezizomycotina</taxon>
        <taxon>Sordariomycetes</taxon>
        <taxon>Xylariomycetidae</taxon>
        <taxon>Amphisphaeriales</taxon>
        <taxon>Sporocadaceae</taxon>
        <taxon>Truncatella</taxon>
    </lineage>
</organism>
<keyword evidence="2" id="KW-0489">Methyltransferase</keyword>
<dbReference type="AlphaFoldDB" id="A0A9P8RI89"/>
<dbReference type="OrthoDB" id="2013972at2759"/>
<comment type="caution">
    <text evidence="2">The sequence shown here is derived from an EMBL/GenBank/DDBJ whole genome shotgun (WGS) entry which is preliminary data.</text>
</comment>
<dbReference type="InterPro" id="IPR041698">
    <property type="entry name" value="Methyltransf_25"/>
</dbReference>
<dbReference type="GO" id="GO:0032259">
    <property type="term" value="P:methylation"/>
    <property type="evidence" value="ECO:0007669"/>
    <property type="project" value="UniProtKB-KW"/>
</dbReference>
<reference evidence="2" key="1">
    <citation type="journal article" date="2021" name="Nat. Commun.">
        <title>Genetic determinants of endophytism in the Arabidopsis root mycobiome.</title>
        <authorList>
            <person name="Mesny F."/>
            <person name="Miyauchi S."/>
            <person name="Thiergart T."/>
            <person name="Pickel B."/>
            <person name="Atanasova L."/>
            <person name="Karlsson M."/>
            <person name="Huettel B."/>
            <person name="Barry K.W."/>
            <person name="Haridas S."/>
            <person name="Chen C."/>
            <person name="Bauer D."/>
            <person name="Andreopoulos W."/>
            <person name="Pangilinan J."/>
            <person name="LaButti K."/>
            <person name="Riley R."/>
            <person name="Lipzen A."/>
            <person name="Clum A."/>
            <person name="Drula E."/>
            <person name="Henrissat B."/>
            <person name="Kohler A."/>
            <person name="Grigoriev I.V."/>
            <person name="Martin F.M."/>
            <person name="Hacquard S."/>
        </authorList>
    </citation>
    <scope>NUCLEOTIDE SEQUENCE</scope>
    <source>
        <strain evidence="2">MPI-SDFR-AT-0073</strain>
    </source>
</reference>
<evidence type="ECO:0000313" key="3">
    <source>
        <dbReference type="Proteomes" id="UP000758603"/>
    </source>
</evidence>
<evidence type="ECO:0000313" key="2">
    <source>
        <dbReference type="EMBL" id="KAH6646523.1"/>
    </source>
</evidence>
<dbReference type="CDD" id="cd02440">
    <property type="entry name" value="AdoMet_MTases"/>
    <property type="match status" value="1"/>
</dbReference>
<accession>A0A9P8RI89</accession>
<keyword evidence="3" id="KW-1185">Reference proteome</keyword>
<proteinExistence type="predicted"/>
<dbReference type="Proteomes" id="UP000758603">
    <property type="component" value="Unassembled WGS sequence"/>
</dbReference>
<name>A0A9P8RI89_9PEZI</name>
<sequence length="241" mass="27685">MDMMHELFCIMRKPDTTYGLYEARLHTGKPLILDLGCGTGIWALDMAAKYPDGKVIGLDLNFWQPESIPPNTVFKRQNIEERQWDMESDSVNLSHIRIYLKPGEGVIEHVEIDWEPLSDNNSLPSDSKFRLEFNDVNLAYEDAGQPISLKSSPKSWLEEAGFVDIRCNIKEIPCHPWPRDKSFKEAGTFFQTAAITYRGMEALSMAPLTRYRQFTKEQVTALVQGVEQELRTESKRAHCRI</sequence>
<dbReference type="SUPFAM" id="SSF53335">
    <property type="entry name" value="S-adenosyl-L-methionine-dependent methyltransferases"/>
    <property type="match status" value="1"/>
</dbReference>
<evidence type="ECO:0000259" key="1">
    <source>
        <dbReference type="Pfam" id="PF13649"/>
    </source>
</evidence>
<keyword evidence="2" id="KW-0808">Transferase</keyword>
<dbReference type="RefSeq" id="XP_045953037.1">
    <property type="nucleotide sequence ID" value="XM_046108976.1"/>
</dbReference>
<dbReference type="InterPro" id="IPR029063">
    <property type="entry name" value="SAM-dependent_MTases_sf"/>
</dbReference>